<gene>
    <name evidence="10" type="ORF">OU798_06145</name>
</gene>
<evidence type="ECO:0000259" key="9">
    <source>
        <dbReference type="PROSITE" id="PS50850"/>
    </source>
</evidence>
<dbReference type="GO" id="GO:0005886">
    <property type="term" value="C:plasma membrane"/>
    <property type="evidence" value="ECO:0007669"/>
    <property type="project" value="UniProtKB-SubCell"/>
</dbReference>
<dbReference type="GO" id="GO:0042910">
    <property type="term" value="F:xenobiotic transmembrane transporter activity"/>
    <property type="evidence" value="ECO:0007669"/>
    <property type="project" value="InterPro"/>
</dbReference>
<evidence type="ECO:0000313" key="10">
    <source>
        <dbReference type="EMBL" id="MCY1719915.1"/>
    </source>
</evidence>
<dbReference type="GO" id="GO:1990961">
    <property type="term" value="P:xenobiotic detoxification by transmembrane export across the plasma membrane"/>
    <property type="evidence" value="ECO:0007669"/>
    <property type="project" value="InterPro"/>
</dbReference>
<keyword evidence="7 8" id="KW-0472">Membrane</keyword>
<dbReference type="Proteomes" id="UP001145087">
    <property type="component" value="Unassembled WGS sequence"/>
</dbReference>
<dbReference type="NCBIfam" id="TIGR00710">
    <property type="entry name" value="efflux_Bcr_CflA"/>
    <property type="match status" value="1"/>
</dbReference>
<evidence type="ECO:0000256" key="3">
    <source>
        <dbReference type="ARBA" id="ARBA00022448"/>
    </source>
</evidence>
<feature type="transmembrane region" description="Helical" evidence="8">
    <location>
        <begin position="259"/>
        <end position="278"/>
    </location>
</feature>
<dbReference type="Pfam" id="PF07690">
    <property type="entry name" value="MFS_1"/>
    <property type="match status" value="1"/>
</dbReference>
<feature type="transmembrane region" description="Helical" evidence="8">
    <location>
        <begin position="43"/>
        <end position="69"/>
    </location>
</feature>
<dbReference type="InterPro" id="IPR004812">
    <property type="entry name" value="Efflux_drug-R_Bcr/CmlA"/>
</dbReference>
<comment type="subcellular location">
    <subcellularLocation>
        <location evidence="1">Cell membrane</location>
        <topology evidence="1">Multi-pass membrane protein</topology>
    </subcellularLocation>
</comment>
<feature type="transmembrane region" description="Helical" evidence="8">
    <location>
        <begin position="351"/>
        <end position="371"/>
    </location>
</feature>
<dbReference type="SUPFAM" id="SSF103473">
    <property type="entry name" value="MFS general substrate transporter"/>
    <property type="match status" value="1"/>
</dbReference>
<dbReference type="InterPro" id="IPR036259">
    <property type="entry name" value="MFS_trans_sf"/>
</dbReference>
<feature type="transmembrane region" description="Helical" evidence="8">
    <location>
        <begin position="171"/>
        <end position="190"/>
    </location>
</feature>
<feature type="transmembrane region" description="Helical" evidence="8">
    <location>
        <begin position="140"/>
        <end position="165"/>
    </location>
</feature>
<evidence type="ECO:0000256" key="7">
    <source>
        <dbReference type="ARBA" id="ARBA00023136"/>
    </source>
</evidence>
<dbReference type="PANTHER" id="PTHR23502:SF132">
    <property type="entry name" value="POLYAMINE TRANSPORTER 2-RELATED"/>
    <property type="match status" value="1"/>
</dbReference>
<dbReference type="RefSeq" id="WP_343332248.1">
    <property type="nucleotide sequence ID" value="NZ_JAPOHD010000012.1"/>
</dbReference>
<comment type="similarity">
    <text evidence="2">Belongs to the major facilitator superfamily. Bcr/CmlA family.</text>
</comment>
<feature type="domain" description="Major facilitator superfamily (MFS) profile" evidence="9">
    <location>
        <begin position="16"/>
        <end position="395"/>
    </location>
</feature>
<keyword evidence="3" id="KW-0813">Transport</keyword>
<sequence>MGITLSKTNKIFFPVLIIVLAALAAMSPFAIDTYIAALPMMATFFGVSLHVVELTITLYFFGFALGNFVGGPLSDSFGRKTIALTGIALYGFSSLAIPFCTKIEYILFLRILQAFGGGFATVTANVFIRDWYDGKQVARFVTIISMIIMLAPLFAPILGAALIHWWGWKSIFIFLLAFSVFLFLSLLLLIPESRDKKFITRKFTGKQLLEKYRIFFSNRQSTMMLFAISLPMSGMYIFITSASFIYIEYFGISPIRFPIFFGANVVLNILLSLLNTYLLRRYRPKQILRVGLLIQLIAGIALATAVRFSEPQLWAVFASIVVFIGSLGLVFGNGTATILNHNPEVAGSANATIGIARFALSFIIGSILTLFHTGDLIPFGTILLLCSLSGNILFL</sequence>
<evidence type="ECO:0000256" key="4">
    <source>
        <dbReference type="ARBA" id="ARBA00022475"/>
    </source>
</evidence>
<dbReference type="CDD" id="cd17320">
    <property type="entry name" value="MFS_MdfA_MDR_like"/>
    <property type="match status" value="1"/>
</dbReference>
<evidence type="ECO:0000256" key="5">
    <source>
        <dbReference type="ARBA" id="ARBA00022692"/>
    </source>
</evidence>
<protein>
    <submittedName>
        <fullName evidence="10">Multidrug effflux MFS transporter</fullName>
    </submittedName>
</protein>
<evidence type="ECO:0000256" key="6">
    <source>
        <dbReference type="ARBA" id="ARBA00022989"/>
    </source>
</evidence>
<accession>A0A9X3FBL6</accession>
<feature type="transmembrane region" description="Helical" evidence="8">
    <location>
        <begin position="105"/>
        <end position="128"/>
    </location>
</feature>
<dbReference type="InterPro" id="IPR011701">
    <property type="entry name" value="MFS"/>
</dbReference>
<evidence type="ECO:0000256" key="8">
    <source>
        <dbReference type="SAM" id="Phobius"/>
    </source>
</evidence>
<dbReference type="PROSITE" id="PS00216">
    <property type="entry name" value="SUGAR_TRANSPORT_1"/>
    <property type="match status" value="1"/>
</dbReference>
<dbReference type="GO" id="GO:0015385">
    <property type="term" value="F:sodium:proton antiporter activity"/>
    <property type="evidence" value="ECO:0007669"/>
    <property type="project" value="TreeGrafter"/>
</dbReference>
<feature type="transmembrane region" description="Helical" evidence="8">
    <location>
        <begin position="223"/>
        <end position="247"/>
    </location>
</feature>
<dbReference type="Gene3D" id="1.20.1720.10">
    <property type="entry name" value="Multidrug resistance protein D"/>
    <property type="match status" value="1"/>
</dbReference>
<evidence type="ECO:0000313" key="11">
    <source>
        <dbReference type="Proteomes" id="UP001145087"/>
    </source>
</evidence>
<feature type="transmembrane region" description="Helical" evidence="8">
    <location>
        <begin position="314"/>
        <end position="339"/>
    </location>
</feature>
<feature type="transmembrane region" description="Helical" evidence="8">
    <location>
        <begin position="12"/>
        <end position="31"/>
    </location>
</feature>
<evidence type="ECO:0000256" key="1">
    <source>
        <dbReference type="ARBA" id="ARBA00004651"/>
    </source>
</evidence>
<comment type="caution">
    <text evidence="10">The sequence shown here is derived from an EMBL/GenBank/DDBJ whole genome shotgun (WGS) entry which is preliminary data.</text>
</comment>
<reference evidence="10" key="1">
    <citation type="submission" date="2022-11" db="EMBL/GenBank/DDBJ databases">
        <title>Marilongibacter aestuarii gen. nov., sp. nov., isolated from tidal flat sediment.</title>
        <authorList>
            <person name="Jiayan W."/>
        </authorList>
    </citation>
    <scope>NUCLEOTIDE SEQUENCE</scope>
    <source>
        <strain evidence="10">Z1-6</strain>
    </source>
</reference>
<keyword evidence="4" id="KW-1003">Cell membrane</keyword>
<name>A0A9X3FBL6_9BACT</name>
<proteinExistence type="inferred from homology"/>
<keyword evidence="6 8" id="KW-1133">Transmembrane helix</keyword>
<dbReference type="InterPro" id="IPR005829">
    <property type="entry name" value="Sugar_transporter_CS"/>
</dbReference>
<dbReference type="PROSITE" id="PS50850">
    <property type="entry name" value="MFS"/>
    <property type="match status" value="1"/>
</dbReference>
<evidence type="ECO:0000256" key="2">
    <source>
        <dbReference type="ARBA" id="ARBA00006236"/>
    </source>
</evidence>
<dbReference type="AlphaFoldDB" id="A0A9X3FBL6"/>
<dbReference type="EMBL" id="JAPOHD010000012">
    <property type="protein sequence ID" value="MCY1719915.1"/>
    <property type="molecule type" value="Genomic_DNA"/>
</dbReference>
<feature type="transmembrane region" description="Helical" evidence="8">
    <location>
        <begin position="290"/>
        <end position="308"/>
    </location>
</feature>
<keyword evidence="11" id="KW-1185">Reference proteome</keyword>
<organism evidence="10 11">
    <name type="scientific">Draconibacterium aestuarii</name>
    <dbReference type="NCBI Taxonomy" id="2998507"/>
    <lineage>
        <taxon>Bacteria</taxon>
        <taxon>Pseudomonadati</taxon>
        <taxon>Bacteroidota</taxon>
        <taxon>Bacteroidia</taxon>
        <taxon>Marinilabiliales</taxon>
        <taxon>Prolixibacteraceae</taxon>
        <taxon>Draconibacterium</taxon>
    </lineage>
</organism>
<keyword evidence="5 8" id="KW-0812">Transmembrane</keyword>
<dbReference type="InterPro" id="IPR020846">
    <property type="entry name" value="MFS_dom"/>
</dbReference>
<feature type="transmembrane region" description="Helical" evidence="8">
    <location>
        <begin position="81"/>
        <end position="99"/>
    </location>
</feature>
<feature type="transmembrane region" description="Helical" evidence="8">
    <location>
        <begin position="377"/>
        <end position="394"/>
    </location>
</feature>
<dbReference type="PANTHER" id="PTHR23502">
    <property type="entry name" value="MAJOR FACILITATOR SUPERFAMILY"/>
    <property type="match status" value="1"/>
</dbReference>